<dbReference type="SUPFAM" id="SSF56935">
    <property type="entry name" value="Porins"/>
    <property type="match status" value="1"/>
</dbReference>
<dbReference type="InterPro" id="IPR000531">
    <property type="entry name" value="Beta-barrel_TonB"/>
</dbReference>
<dbReference type="PANTHER" id="PTHR32552">
    <property type="entry name" value="FERRICHROME IRON RECEPTOR-RELATED"/>
    <property type="match status" value="1"/>
</dbReference>
<dbReference type="Proteomes" id="UP001629953">
    <property type="component" value="Unassembled WGS sequence"/>
</dbReference>
<organism evidence="17 18">
    <name type="scientific">Celerinatantimonas yamalensis</name>
    <dbReference type="NCBI Taxonomy" id="559956"/>
    <lineage>
        <taxon>Bacteria</taxon>
        <taxon>Pseudomonadati</taxon>
        <taxon>Pseudomonadota</taxon>
        <taxon>Gammaproteobacteria</taxon>
        <taxon>Celerinatantimonadaceae</taxon>
        <taxon>Celerinatantimonas</taxon>
    </lineage>
</organism>
<reference evidence="17 18" key="1">
    <citation type="journal article" date="2013" name="Int. J. Syst. Evol. Microbiol.">
        <title>Celerinatantimonas yamalensis sp. nov., a cold-adapted diazotrophic bacterium from a cold permafrost brine.</title>
        <authorList>
            <person name="Shcherbakova V."/>
            <person name="Chuvilskaya N."/>
            <person name="Rivkina E."/>
            <person name="Demidov N."/>
            <person name="Uchaeva V."/>
            <person name="Suetin S."/>
            <person name="Suzina N."/>
            <person name="Gilichinsky D."/>
        </authorList>
    </citation>
    <scope>NUCLEOTIDE SEQUENCE [LARGE SCALE GENOMIC DNA]</scope>
    <source>
        <strain evidence="17 18">C7</strain>
    </source>
</reference>
<feature type="domain" description="TonB-dependent receptor-like beta-barrel" evidence="15">
    <location>
        <begin position="282"/>
        <end position="718"/>
    </location>
</feature>
<keyword evidence="2 12" id="KW-0813">Transport</keyword>
<evidence type="ECO:0000256" key="12">
    <source>
        <dbReference type="PROSITE-ProRule" id="PRU01360"/>
    </source>
</evidence>
<evidence type="ECO:0000256" key="4">
    <source>
        <dbReference type="ARBA" id="ARBA00022496"/>
    </source>
</evidence>
<keyword evidence="8" id="KW-0406">Ion transport</keyword>
<keyword evidence="10 12" id="KW-0472">Membrane</keyword>
<dbReference type="Pfam" id="PF07715">
    <property type="entry name" value="Plug"/>
    <property type="match status" value="1"/>
</dbReference>
<evidence type="ECO:0000256" key="8">
    <source>
        <dbReference type="ARBA" id="ARBA00023065"/>
    </source>
</evidence>
<dbReference type="PANTHER" id="PTHR32552:SF89">
    <property type="entry name" value="CATECHOLATE SIDEROPHORE RECEPTOR FIU"/>
    <property type="match status" value="1"/>
</dbReference>
<proteinExistence type="inferred from homology"/>
<evidence type="ECO:0000259" key="16">
    <source>
        <dbReference type="Pfam" id="PF07715"/>
    </source>
</evidence>
<comment type="subcellular location">
    <subcellularLocation>
        <location evidence="1 12">Cell outer membrane</location>
        <topology evidence="1 12">Multi-pass membrane protein</topology>
    </subcellularLocation>
</comment>
<keyword evidence="3 12" id="KW-1134">Transmembrane beta strand</keyword>
<evidence type="ECO:0000259" key="15">
    <source>
        <dbReference type="Pfam" id="PF00593"/>
    </source>
</evidence>
<evidence type="ECO:0000256" key="3">
    <source>
        <dbReference type="ARBA" id="ARBA00022452"/>
    </source>
</evidence>
<name>A0ABW9G7M2_9GAMM</name>
<dbReference type="Gene3D" id="2.40.170.20">
    <property type="entry name" value="TonB-dependent receptor, beta-barrel domain"/>
    <property type="match status" value="1"/>
</dbReference>
<dbReference type="RefSeq" id="WP_408623939.1">
    <property type="nucleotide sequence ID" value="NZ_JBEQCT010000005.1"/>
</dbReference>
<keyword evidence="18" id="KW-1185">Reference proteome</keyword>
<evidence type="ECO:0000256" key="1">
    <source>
        <dbReference type="ARBA" id="ARBA00004571"/>
    </source>
</evidence>
<keyword evidence="6 14" id="KW-0732">Signal</keyword>
<dbReference type="InterPro" id="IPR037066">
    <property type="entry name" value="Plug_dom_sf"/>
</dbReference>
<evidence type="ECO:0000256" key="14">
    <source>
        <dbReference type="SAM" id="SignalP"/>
    </source>
</evidence>
<evidence type="ECO:0000256" key="10">
    <source>
        <dbReference type="ARBA" id="ARBA00023136"/>
    </source>
</evidence>
<feature type="signal peptide" evidence="14">
    <location>
        <begin position="1"/>
        <end position="24"/>
    </location>
</feature>
<evidence type="ECO:0000256" key="6">
    <source>
        <dbReference type="ARBA" id="ARBA00022729"/>
    </source>
</evidence>
<evidence type="ECO:0000256" key="11">
    <source>
        <dbReference type="ARBA" id="ARBA00023237"/>
    </source>
</evidence>
<dbReference type="Pfam" id="PF00593">
    <property type="entry name" value="TonB_dep_Rec_b-barrel"/>
    <property type="match status" value="1"/>
</dbReference>
<keyword evidence="9 13" id="KW-0798">TonB box</keyword>
<protein>
    <submittedName>
        <fullName evidence="17">TonB-dependent receptor</fullName>
    </submittedName>
</protein>
<keyword evidence="7" id="KW-0408">Iron</keyword>
<keyword evidence="4" id="KW-0410">Iron transport</keyword>
<keyword evidence="17" id="KW-0675">Receptor</keyword>
<dbReference type="InterPro" id="IPR036942">
    <property type="entry name" value="Beta-barrel_TonB_sf"/>
</dbReference>
<evidence type="ECO:0000256" key="5">
    <source>
        <dbReference type="ARBA" id="ARBA00022692"/>
    </source>
</evidence>
<dbReference type="InterPro" id="IPR039426">
    <property type="entry name" value="TonB-dep_rcpt-like"/>
</dbReference>
<accession>A0ABW9G7M2</accession>
<evidence type="ECO:0000313" key="18">
    <source>
        <dbReference type="Proteomes" id="UP001629953"/>
    </source>
</evidence>
<dbReference type="Gene3D" id="2.170.130.10">
    <property type="entry name" value="TonB-dependent receptor, plug domain"/>
    <property type="match status" value="1"/>
</dbReference>
<evidence type="ECO:0000256" key="9">
    <source>
        <dbReference type="ARBA" id="ARBA00023077"/>
    </source>
</evidence>
<feature type="chain" id="PRO_5047189292" evidence="14">
    <location>
        <begin position="25"/>
        <end position="766"/>
    </location>
</feature>
<comment type="similarity">
    <text evidence="12 13">Belongs to the TonB-dependent receptor family.</text>
</comment>
<gene>
    <name evidence="17" type="ORF">ABUE30_11575</name>
</gene>
<dbReference type="PROSITE" id="PS52016">
    <property type="entry name" value="TONB_DEPENDENT_REC_3"/>
    <property type="match status" value="1"/>
</dbReference>
<evidence type="ECO:0000256" key="7">
    <source>
        <dbReference type="ARBA" id="ARBA00023004"/>
    </source>
</evidence>
<evidence type="ECO:0000256" key="13">
    <source>
        <dbReference type="RuleBase" id="RU003357"/>
    </source>
</evidence>
<evidence type="ECO:0000256" key="2">
    <source>
        <dbReference type="ARBA" id="ARBA00022448"/>
    </source>
</evidence>
<feature type="domain" description="TonB-dependent receptor plug" evidence="16">
    <location>
        <begin position="49"/>
        <end position="146"/>
    </location>
</feature>
<comment type="caution">
    <text evidence="17">The sequence shown here is derived from an EMBL/GenBank/DDBJ whole genome shotgun (WGS) entry which is preliminary data.</text>
</comment>
<dbReference type="EMBL" id="JBEQCT010000005">
    <property type="protein sequence ID" value="MFM2485689.1"/>
    <property type="molecule type" value="Genomic_DNA"/>
</dbReference>
<keyword evidence="11 12" id="KW-0998">Cell outer membrane</keyword>
<dbReference type="InterPro" id="IPR012910">
    <property type="entry name" value="Plug_dom"/>
</dbReference>
<evidence type="ECO:0000313" key="17">
    <source>
        <dbReference type="EMBL" id="MFM2485689.1"/>
    </source>
</evidence>
<keyword evidence="5 12" id="KW-0812">Transmembrane</keyword>
<sequence length="766" mass="84551">MKIRKIYLVLLGTGMMGGAVNALAADTGTVDVGKVTVIAKSKDSGQMVQEDAAKARSTVTHDALVKQTGTANGIDKLKYTPGVSVASNDETGLSGFKFTMRGMSGDQIGVTMDGVPVNDSGNYAMYPNLLGDPENLEEVFATQGTSDNDAPHIGSSGGNIGLVSLRPTKKFGVFAKQIFGSNDLTKTFLRLNTGNINGFQNYISMSHTEADKWKGAGKLKANKVELNSLWQNDGGDSVSTIIKWHKQENIAYVTPTLAQYQKDHKFDISSKMQTCKAGNGATYMCGSYYKESQNPFENITASMTSRFHLNDSLLLTIAPYYYVSNGGGAGSYVQNLNNSSNKGGIYDLSNLNSRTDYQQDGVLTSGSYYRPSWTETWRPGITTKLDWAINEEHNLQVGYWYERARQRQSKPYVTLNSDGSPSTIWANYDGSHQVKDANGNTVQGRNYFTVTPAQKLFLNDTWNATADLTLFGGISYSHVQREGHNRGSLYDQPSNPSASYSRFLPTGNVKYQINNKNSVFYNISENMRTPQNYALYNAGDSISTKPEISWNNELGWRYQTEMTSMSATIYHLAFNNRQVSTKNSSNEYILKNIGKVVNSGIELELGGKLPYQFNYYASYSYTKSEQKNNITTEGITLPTKGKQVAGVPKNILNLILGYDNGTYYGSLADHMVGKQYGDMTNDQSIPGFSVFDLSLGYRIPYTFMGVKKPVVRLTVNNLFNKNYLSGVDSTTFASKKYSNNGKSFSSAPQYLIGEQRSLELSFEASF</sequence>